<evidence type="ECO:0000259" key="7">
    <source>
        <dbReference type="Pfam" id="PF01212"/>
    </source>
</evidence>
<feature type="domain" description="Aromatic amino acid beta-eliminating lyase/threonine aldolase" evidence="7">
    <location>
        <begin position="3"/>
        <end position="284"/>
    </location>
</feature>
<dbReference type="FunFam" id="3.40.640.10:FF:000030">
    <property type="entry name" value="Low-specificity L-threonine aldolase"/>
    <property type="match status" value="1"/>
</dbReference>
<dbReference type="EC" id="4.1.2.48" evidence="8"/>
<dbReference type="CDD" id="cd06502">
    <property type="entry name" value="TA_like"/>
    <property type="match status" value="1"/>
</dbReference>
<name>A0A4P9VV34_9GAMM</name>
<evidence type="ECO:0000256" key="4">
    <source>
        <dbReference type="ARBA" id="ARBA00022898"/>
    </source>
</evidence>
<dbReference type="Gene3D" id="3.40.640.10">
    <property type="entry name" value="Type I PLP-dependent aspartate aminotransferase-like (Major domain)"/>
    <property type="match status" value="1"/>
</dbReference>
<dbReference type="InterPro" id="IPR023603">
    <property type="entry name" value="Low_specificity_L-TA-like"/>
</dbReference>
<dbReference type="EMBL" id="NDXW01000001">
    <property type="protein sequence ID" value="RDH46829.1"/>
    <property type="molecule type" value="Genomic_DNA"/>
</dbReference>
<dbReference type="PANTHER" id="PTHR48097">
    <property type="entry name" value="L-THREONINE ALDOLASE-RELATED"/>
    <property type="match status" value="1"/>
</dbReference>
<evidence type="ECO:0000313" key="9">
    <source>
        <dbReference type="Proteomes" id="UP000257039"/>
    </source>
</evidence>
<dbReference type="PANTHER" id="PTHR48097:SF9">
    <property type="entry name" value="L-THREONINE ALDOLASE"/>
    <property type="match status" value="1"/>
</dbReference>
<dbReference type="Proteomes" id="UP000257039">
    <property type="component" value="Unassembled WGS sequence"/>
</dbReference>
<keyword evidence="9" id="KW-1185">Reference proteome</keyword>
<proteinExistence type="inferred from homology"/>
<dbReference type="Gene3D" id="3.90.1150.10">
    <property type="entry name" value="Aspartate Aminotransferase, domain 1"/>
    <property type="match status" value="1"/>
</dbReference>
<evidence type="ECO:0000256" key="3">
    <source>
        <dbReference type="ARBA" id="ARBA00011881"/>
    </source>
</evidence>
<comment type="caution">
    <text evidence="8">The sequence shown here is derived from an EMBL/GenBank/DDBJ whole genome shotgun (WGS) entry which is preliminary data.</text>
</comment>
<feature type="modified residue" description="N6-(pyridoxal phosphate)lysine" evidence="6">
    <location>
        <position position="197"/>
    </location>
</feature>
<dbReference type="GO" id="GO:0006545">
    <property type="term" value="P:glycine biosynthetic process"/>
    <property type="evidence" value="ECO:0007669"/>
    <property type="project" value="TreeGrafter"/>
</dbReference>
<evidence type="ECO:0000256" key="5">
    <source>
        <dbReference type="ARBA" id="ARBA00023239"/>
    </source>
</evidence>
<reference evidence="8 9" key="1">
    <citation type="submission" date="2017-04" db="EMBL/GenBank/DDBJ databases">
        <title>Draft genome sequence of Zooshikella ganghwensis VG4 isolated from Red Sea sediments.</title>
        <authorList>
            <person name="Rehman Z."/>
            <person name="Alam I."/>
            <person name="Kamau A."/>
            <person name="Bajic V."/>
            <person name="Leiknes T."/>
        </authorList>
    </citation>
    <scope>NUCLEOTIDE SEQUENCE [LARGE SCALE GENOMIC DNA]</scope>
    <source>
        <strain evidence="8 9">VG4</strain>
    </source>
</reference>
<sequence>MIDFRSDTVTTPTAKMRTAMAEAPVGDDVYGDDPTVNQLQDLAADLLGFEAALFTPSGTQGNLIAIMAHCQRGDEYIVGQNAHTYKFEGGGAAIVGSIQPQPIMEGENGILPLHDIESVIKPFDPHFAQTRLLSLENTHSGRILPQDYIASATALARKHDLSCHLDGARIYNAAVKQSLNVKEITQHFDSVSVCLSKGLAAPVGSVIAGTTEFINTARRWRKVVGGGMRQAGILAAAGIIALTEQVDRLADDHENARYLADELSKLDAFSVDITQVQTNMVFAHLHQGSTKELAAYLKQHDILISQSNPIRFVTHKDVDNQSVDKLIKHIKSYLLSA</sequence>
<dbReference type="InterPro" id="IPR015424">
    <property type="entry name" value="PyrdxlP-dep_Trfase"/>
</dbReference>
<accession>A0A4P9VV34</accession>
<keyword evidence="4" id="KW-0663">Pyridoxal phosphate</keyword>
<dbReference type="GO" id="GO:0008732">
    <property type="term" value="F:L-allo-threonine aldolase activity"/>
    <property type="evidence" value="ECO:0007669"/>
    <property type="project" value="TreeGrafter"/>
</dbReference>
<dbReference type="PIRSF" id="PIRSF017617">
    <property type="entry name" value="Thr_aldolase"/>
    <property type="match status" value="1"/>
</dbReference>
<dbReference type="FunFam" id="3.90.1150.10:FF:000041">
    <property type="entry name" value="Low-specificity L-threonine aldolase"/>
    <property type="match status" value="1"/>
</dbReference>
<dbReference type="InterPro" id="IPR015421">
    <property type="entry name" value="PyrdxlP-dep_Trfase_major"/>
</dbReference>
<comment type="cofactor">
    <cofactor evidence="1">
        <name>pyridoxal 5'-phosphate</name>
        <dbReference type="ChEBI" id="CHEBI:597326"/>
    </cofactor>
</comment>
<organism evidence="8 9">
    <name type="scientific">Zooshikella ganghwensis</name>
    <dbReference type="NCBI Taxonomy" id="202772"/>
    <lineage>
        <taxon>Bacteria</taxon>
        <taxon>Pseudomonadati</taxon>
        <taxon>Pseudomonadota</taxon>
        <taxon>Gammaproteobacteria</taxon>
        <taxon>Oceanospirillales</taxon>
        <taxon>Zooshikellaceae</taxon>
        <taxon>Zooshikella</taxon>
    </lineage>
</organism>
<dbReference type="SUPFAM" id="SSF53383">
    <property type="entry name" value="PLP-dependent transferases"/>
    <property type="match status" value="1"/>
</dbReference>
<gene>
    <name evidence="8" type="ORF">B9G39_22095</name>
</gene>
<dbReference type="GO" id="GO:0006567">
    <property type="term" value="P:L-threonine catabolic process"/>
    <property type="evidence" value="ECO:0007669"/>
    <property type="project" value="TreeGrafter"/>
</dbReference>
<dbReference type="NCBIfam" id="NF007825">
    <property type="entry name" value="PRK10534.1"/>
    <property type="match status" value="1"/>
</dbReference>
<evidence type="ECO:0000313" key="8">
    <source>
        <dbReference type="EMBL" id="RDH46829.1"/>
    </source>
</evidence>
<evidence type="ECO:0000256" key="1">
    <source>
        <dbReference type="ARBA" id="ARBA00001933"/>
    </source>
</evidence>
<dbReference type="NCBIfam" id="NF041359">
    <property type="entry name" value="GntG_guanitoxin"/>
    <property type="match status" value="1"/>
</dbReference>
<comment type="subunit">
    <text evidence="3">Homotetramer.</text>
</comment>
<dbReference type="InterPro" id="IPR015422">
    <property type="entry name" value="PyrdxlP-dep_Trfase_small"/>
</dbReference>
<evidence type="ECO:0000256" key="6">
    <source>
        <dbReference type="PIRSR" id="PIRSR017617-1"/>
    </source>
</evidence>
<evidence type="ECO:0000256" key="2">
    <source>
        <dbReference type="ARBA" id="ARBA00006966"/>
    </source>
</evidence>
<keyword evidence="5 8" id="KW-0456">Lyase</keyword>
<dbReference type="AlphaFoldDB" id="A0A4P9VV34"/>
<protein>
    <submittedName>
        <fullName evidence="8">Low-specificity L-threonine aldolase</fullName>
        <ecNumber evidence="8">4.1.2.48</ecNumber>
    </submittedName>
</protein>
<dbReference type="Pfam" id="PF01212">
    <property type="entry name" value="Beta_elim_lyase"/>
    <property type="match status" value="1"/>
</dbReference>
<dbReference type="InterPro" id="IPR001597">
    <property type="entry name" value="ArAA_b-elim_lyase/Thr_aldolase"/>
</dbReference>
<dbReference type="GO" id="GO:0005829">
    <property type="term" value="C:cytosol"/>
    <property type="evidence" value="ECO:0007669"/>
    <property type="project" value="TreeGrafter"/>
</dbReference>
<comment type="similarity">
    <text evidence="2">Belongs to the threonine aldolase family.</text>
</comment>